<evidence type="ECO:0000256" key="1">
    <source>
        <dbReference type="SAM" id="MobiDB-lite"/>
    </source>
</evidence>
<keyword evidence="4" id="KW-1185">Reference proteome</keyword>
<evidence type="ECO:0000256" key="2">
    <source>
        <dbReference type="SAM" id="Phobius"/>
    </source>
</evidence>
<accession>A0A7Z0QQI0</accession>
<sequence length="182" mass="19569">MRRARMRDESGPSPAPSWLDAGTRGAIFCQTVLSHARELQMRIALIFVAATLGLMPTGPVAAQALRHPADPPAHTALRPPPTIRELPTDVTRPVDPVPALSPQQRCLQTAERAVQPVSDQRIAAAQRGLGAAETRRTATGGDVTDPTDRSGLRAQREAQQRAIARERGDAAQRLAVARANCR</sequence>
<organism evidence="3 4">
    <name type="scientific">Luteimonas deserti</name>
    <dbReference type="NCBI Taxonomy" id="2752306"/>
    <lineage>
        <taxon>Bacteria</taxon>
        <taxon>Pseudomonadati</taxon>
        <taxon>Pseudomonadota</taxon>
        <taxon>Gammaproteobacteria</taxon>
        <taxon>Lysobacterales</taxon>
        <taxon>Lysobacteraceae</taxon>
        <taxon>Luteimonas</taxon>
    </lineage>
</organism>
<keyword evidence="2" id="KW-1133">Transmembrane helix</keyword>
<feature type="compositionally biased region" description="Basic and acidic residues" evidence="1">
    <location>
        <begin position="1"/>
        <end position="10"/>
    </location>
</feature>
<comment type="caution">
    <text evidence="3">The sequence shown here is derived from an EMBL/GenBank/DDBJ whole genome shotgun (WGS) entry which is preliminary data.</text>
</comment>
<reference evidence="3 4" key="1">
    <citation type="submission" date="2020-07" db="EMBL/GenBank/DDBJ databases">
        <title>isolation of Luteimonas sp. SJ-16.</title>
        <authorList>
            <person name="Huang X.-X."/>
            <person name="Xu L."/>
            <person name="Sun J.-Q."/>
        </authorList>
    </citation>
    <scope>NUCLEOTIDE SEQUENCE [LARGE SCALE GENOMIC DNA]</scope>
    <source>
        <strain evidence="3 4">SJ-16</strain>
    </source>
</reference>
<feature type="transmembrane region" description="Helical" evidence="2">
    <location>
        <begin position="43"/>
        <end position="62"/>
    </location>
</feature>
<dbReference type="RefSeq" id="WP_180543610.1">
    <property type="nucleotide sequence ID" value="NZ_JACCJZ010000008.1"/>
</dbReference>
<feature type="region of interest" description="Disordered" evidence="1">
    <location>
        <begin position="70"/>
        <end position="91"/>
    </location>
</feature>
<protein>
    <submittedName>
        <fullName evidence="3">Uncharacterized protein</fullName>
    </submittedName>
</protein>
<proteinExistence type="predicted"/>
<dbReference type="EMBL" id="JACCJZ010000008">
    <property type="protein sequence ID" value="NYZ61743.1"/>
    <property type="molecule type" value="Genomic_DNA"/>
</dbReference>
<keyword evidence="2" id="KW-0812">Transmembrane</keyword>
<feature type="region of interest" description="Disordered" evidence="1">
    <location>
        <begin position="124"/>
        <end position="153"/>
    </location>
</feature>
<evidence type="ECO:0000313" key="3">
    <source>
        <dbReference type="EMBL" id="NYZ61743.1"/>
    </source>
</evidence>
<keyword evidence="2" id="KW-0472">Membrane</keyword>
<dbReference type="AlphaFoldDB" id="A0A7Z0QQI0"/>
<gene>
    <name evidence="3" type="ORF">H0E82_03050</name>
</gene>
<name>A0A7Z0QQI0_9GAMM</name>
<feature type="region of interest" description="Disordered" evidence="1">
    <location>
        <begin position="1"/>
        <end position="20"/>
    </location>
</feature>
<dbReference type="Proteomes" id="UP000589896">
    <property type="component" value="Unassembled WGS sequence"/>
</dbReference>
<evidence type="ECO:0000313" key="4">
    <source>
        <dbReference type="Proteomes" id="UP000589896"/>
    </source>
</evidence>